<evidence type="ECO:0000256" key="3">
    <source>
        <dbReference type="ARBA" id="ARBA00022676"/>
    </source>
</evidence>
<dbReference type="Pfam" id="PF01048">
    <property type="entry name" value="PNP_UDP_1"/>
    <property type="match status" value="1"/>
</dbReference>
<evidence type="ECO:0000259" key="7">
    <source>
        <dbReference type="Pfam" id="PF01048"/>
    </source>
</evidence>
<comment type="function">
    <text evidence="5">The purine nucleoside phosphorylases catalyze the phosphorolytic breakdown of the N-glycosidic bond in the beta-(deoxy)ribonucleoside molecules, with the formation of the corresponding free purine bases and pentose-1-phosphate.</text>
</comment>
<sequence length="277" mass="29622">MLRTFAPNTRQQIDAACDLIRSHDHRVPAAAVILGSGLGGLADKIEDPVAIDFAEIPGFATSTASGHRGQLILGTIEGLVVAAMAGRFHRYEGHGNDKVTFPVYTLAALGASRLIVSNAAGGVNPKLRVGDILVIRDHIDWLSGVSSGVVSMAQTGLSRFEEFYDSAMSEIAIRTSLCENFTAYPGTYLATLGPTYETRAEYRMMRRIGVDVVGMSTVPEAMAAKNANMKVLGLSMVSNVANPDIAISTNHDEVLEAGRRAEVRMESIVRAVLKSSE</sequence>
<dbReference type="InterPro" id="IPR035994">
    <property type="entry name" value="Nucleoside_phosphorylase_sf"/>
</dbReference>
<dbReference type="SUPFAM" id="SSF53167">
    <property type="entry name" value="Purine and uridine phosphorylases"/>
    <property type="match status" value="1"/>
</dbReference>
<dbReference type="NCBIfam" id="NF006054">
    <property type="entry name" value="PRK08202.1"/>
    <property type="match status" value="1"/>
</dbReference>
<gene>
    <name evidence="8" type="primary">punA_2</name>
    <name evidence="8" type="ORF">Q31b_26520</name>
</gene>
<accession>A0A5C6DV19</accession>
<comment type="caution">
    <text evidence="8">The sequence shown here is derived from an EMBL/GenBank/DDBJ whole genome shotgun (WGS) entry which is preliminary data.</text>
</comment>
<keyword evidence="3 5" id="KW-0328">Glycosyltransferase</keyword>
<evidence type="ECO:0000256" key="5">
    <source>
        <dbReference type="PIRNR" id="PIRNR000477"/>
    </source>
</evidence>
<dbReference type="InterPro" id="IPR000845">
    <property type="entry name" value="Nucleoside_phosphorylase_d"/>
</dbReference>
<dbReference type="InterPro" id="IPR011268">
    <property type="entry name" value="Purine_phosphorylase"/>
</dbReference>
<feature type="binding site" evidence="6">
    <location>
        <begin position="87"/>
        <end position="89"/>
    </location>
    <ligand>
        <name>phosphate</name>
        <dbReference type="ChEBI" id="CHEBI:43474"/>
    </ligand>
</feature>
<dbReference type="CDD" id="cd09009">
    <property type="entry name" value="PNP-EcPNPII_like"/>
    <property type="match status" value="1"/>
</dbReference>
<feature type="binding site" evidence="6">
    <location>
        <position position="197"/>
    </location>
    <ligand>
        <name>a purine D-ribonucleoside</name>
        <dbReference type="ChEBI" id="CHEBI:142355"/>
    </ligand>
</feature>
<dbReference type="NCBIfam" id="TIGR01697">
    <property type="entry name" value="PNPH-PUNA-XAPA"/>
    <property type="match status" value="1"/>
</dbReference>
<dbReference type="Gene3D" id="3.40.50.1580">
    <property type="entry name" value="Nucleoside phosphorylase domain"/>
    <property type="match status" value="1"/>
</dbReference>
<comment type="similarity">
    <text evidence="2 5">Belongs to the PNP/MTAP phosphorylase family.</text>
</comment>
<name>A0A5C6DV19_9BACT</name>
<dbReference type="PANTHER" id="PTHR11904:SF9">
    <property type="entry name" value="PURINE NUCLEOSIDE PHOSPHORYLASE-RELATED"/>
    <property type="match status" value="1"/>
</dbReference>
<dbReference type="AlphaFoldDB" id="A0A5C6DV19"/>
<dbReference type="RefSeq" id="WP_146600071.1">
    <property type="nucleotide sequence ID" value="NZ_SJPY01000004.1"/>
</dbReference>
<protein>
    <recommendedName>
        <fullName evidence="5">Purine nucleoside phosphorylase</fullName>
        <ecNumber evidence="5">2.4.2.1</ecNumber>
    </recommendedName>
    <alternativeName>
        <fullName evidence="5">Inosine-guanosine phosphorylase</fullName>
    </alternativeName>
</protein>
<dbReference type="UniPathway" id="UPA00606"/>
<feature type="binding site" evidence="6">
    <location>
        <position position="36"/>
    </location>
    <ligand>
        <name>phosphate</name>
        <dbReference type="ChEBI" id="CHEBI:43474"/>
    </ligand>
</feature>
<dbReference type="EMBL" id="SJPY01000004">
    <property type="protein sequence ID" value="TWU41213.1"/>
    <property type="molecule type" value="Genomic_DNA"/>
</dbReference>
<reference evidence="8 9" key="1">
    <citation type="submission" date="2019-02" db="EMBL/GenBank/DDBJ databases">
        <title>Deep-cultivation of Planctomycetes and their phenomic and genomic characterization uncovers novel biology.</title>
        <authorList>
            <person name="Wiegand S."/>
            <person name="Jogler M."/>
            <person name="Boedeker C."/>
            <person name="Pinto D."/>
            <person name="Vollmers J."/>
            <person name="Rivas-Marin E."/>
            <person name="Kohn T."/>
            <person name="Peeters S.H."/>
            <person name="Heuer A."/>
            <person name="Rast P."/>
            <person name="Oberbeckmann S."/>
            <person name="Bunk B."/>
            <person name="Jeske O."/>
            <person name="Meyerdierks A."/>
            <person name="Storesund J.E."/>
            <person name="Kallscheuer N."/>
            <person name="Luecker S."/>
            <person name="Lage O.M."/>
            <person name="Pohl T."/>
            <person name="Merkel B.J."/>
            <person name="Hornburger P."/>
            <person name="Mueller R.-W."/>
            <person name="Bruemmer F."/>
            <person name="Labrenz M."/>
            <person name="Spormann A.M."/>
            <person name="Op Den Camp H."/>
            <person name="Overmann J."/>
            <person name="Amann R."/>
            <person name="Jetten M.S.M."/>
            <person name="Mascher T."/>
            <person name="Medema M.H."/>
            <person name="Devos D.P."/>
            <person name="Kaster A.-K."/>
            <person name="Ovreas L."/>
            <person name="Rohde M."/>
            <person name="Galperin M.Y."/>
            <person name="Jogler C."/>
        </authorList>
    </citation>
    <scope>NUCLEOTIDE SEQUENCE [LARGE SCALE GENOMIC DNA]</scope>
    <source>
        <strain evidence="8 9">Q31b</strain>
    </source>
</reference>
<feature type="binding site" evidence="6">
    <location>
        <position position="216"/>
    </location>
    <ligand>
        <name>phosphate</name>
        <dbReference type="ChEBI" id="CHEBI:43474"/>
    </ligand>
</feature>
<evidence type="ECO:0000256" key="2">
    <source>
        <dbReference type="ARBA" id="ARBA00006751"/>
    </source>
</evidence>
<keyword evidence="4 5" id="KW-0808">Transferase</keyword>
<feature type="binding site" evidence="6">
    <location>
        <position position="239"/>
    </location>
    <ligand>
        <name>a purine D-ribonucleoside</name>
        <dbReference type="ChEBI" id="CHEBI:142355"/>
    </ligand>
</feature>
<dbReference type="EC" id="2.4.2.1" evidence="5"/>
<dbReference type="PANTHER" id="PTHR11904">
    <property type="entry name" value="METHYLTHIOADENOSINE/PURINE NUCLEOSIDE PHOSPHORYLASE"/>
    <property type="match status" value="1"/>
</dbReference>
<proteinExistence type="inferred from homology"/>
<dbReference type="GO" id="GO:0005737">
    <property type="term" value="C:cytoplasm"/>
    <property type="evidence" value="ECO:0007669"/>
    <property type="project" value="TreeGrafter"/>
</dbReference>
<dbReference type="GO" id="GO:0009116">
    <property type="term" value="P:nucleoside metabolic process"/>
    <property type="evidence" value="ECO:0007669"/>
    <property type="project" value="InterPro"/>
</dbReference>
<evidence type="ECO:0000256" key="1">
    <source>
        <dbReference type="ARBA" id="ARBA00005058"/>
    </source>
</evidence>
<organism evidence="8 9">
    <name type="scientific">Novipirellula aureliae</name>
    <dbReference type="NCBI Taxonomy" id="2527966"/>
    <lineage>
        <taxon>Bacteria</taxon>
        <taxon>Pseudomonadati</taxon>
        <taxon>Planctomycetota</taxon>
        <taxon>Planctomycetia</taxon>
        <taxon>Pirellulales</taxon>
        <taxon>Pirellulaceae</taxon>
        <taxon>Novipirellula</taxon>
    </lineage>
</organism>
<feature type="binding site" evidence="6">
    <location>
        <position position="67"/>
    </location>
    <ligand>
        <name>phosphate</name>
        <dbReference type="ChEBI" id="CHEBI:43474"/>
    </ligand>
</feature>
<evidence type="ECO:0000256" key="4">
    <source>
        <dbReference type="ARBA" id="ARBA00022679"/>
    </source>
</evidence>
<dbReference type="PIRSF" id="PIRSF000477">
    <property type="entry name" value="PurNPase"/>
    <property type="match status" value="1"/>
</dbReference>
<dbReference type="Proteomes" id="UP000315471">
    <property type="component" value="Unassembled WGS sequence"/>
</dbReference>
<dbReference type="OrthoDB" id="1523230at2"/>
<evidence type="ECO:0000313" key="9">
    <source>
        <dbReference type="Proteomes" id="UP000315471"/>
    </source>
</evidence>
<dbReference type="GO" id="GO:0004731">
    <property type="term" value="F:purine-nucleoside phosphorylase activity"/>
    <property type="evidence" value="ECO:0007669"/>
    <property type="project" value="UniProtKB-EC"/>
</dbReference>
<comment type="pathway">
    <text evidence="1 5">Purine metabolism; purine nucleoside salvage.</text>
</comment>
<feature type="binding site" evidence="6">
    <location>
        <position position="119"/>
    </location>
    <ligand>
        <name>phosphate</name>
        <dbReference type="ChEBI" id="CHEBI:43474"/>
    </ligand>
</feature>
<keyword evidence="9" id="KW-1185">Reference proteome</keyword>
<evidence type="ECO:0000256" key="6">
    <source>
        <dbReference type="PIRSR" id="PIRSR000477-2"/>
    </source>
</evidence>
<feature type="domain" description="Nucleoside phosphorylase" evidence="7">
    <location>
        <begin position="31"/>
        <end position="274"/>
    </location>
</feature>
<evidence type="ECO:0000313" key="8">
    <source>
        <dbReference type="EMBL" id="TWU41213.1"/>
    </source>
</evidence>